<gene>
    <name evidence="4" type="ORF">Ga0080574_TMP4378</name>
</gene>
<dbReference type="InterPro" id="IPR010126">
    <property type="entry name" value="Esterase_phb"/>
</dbReference>
<dbReference type="PANTHER" id="PTHR43037:SF1">
    <property type="entry name" value="BLL1128 PROTEIN"/>
    <property type="match status" value="1"/>
</dbReference>
<proteinExistence type="predicted"/>
<evidence type="ECO:0000313" key="5">
    <source>
        <dbReference type="Proteomes" id="UP000187059"/>
    </source>
</evidence>
<evidence type="ECO:0000256" key="2">
    <source>
        <dbReference type="ARBA" id="ARBA00022801"/>
    </source>
</evidence>
<dbReference type="OrthoDB" id="9767239at2"/>
<dbReference type="AlphaFoldDB" id="A0A1P8UZ97"/>
<dbReference type="Pfam" id="PF10503">
    <property type="entry name" value="Esterase_PHB"/>
    <property type="match status" value="1"/>
</dbReference>
<dbReference type="RefSeq" id="WP_076704649.1">
    <property type="nucleotide sequence ID" value="NZ_CP015093.1"/>
</dbReference>
<feature type="chain" id="PRO_5012636855" evidence="3">
    <location>
        <begin position="24"/>
        <end position="345"/>
    </location>
</feature>
<keyword evidence="5" id="KW-1185">Reference proteome</keyword>
<accession>A0A1P8UZ97</accession>
<reference evidence="4 5" key="1">
    <citation type="submission" date="2016-04" db="EMBL/GenBank/DDBJ databases">
        <title>Deep-sea bacteria in the southern Pacific.</title>
        <authorList>
            <person name="Tang K."/>
        </authorList>
    </citation>
    <scope>NUCLEOTIDE SEQUENCE [LARGE SCALE GENOMIC DNA]</scope>
    <source>
        <strain evidence="4 5">JLT2014</strain>
    </source>
</reference>
<name>A0A1P8UZ97_9RHOB</name>
<evidence type="ECO:0000313" key="4">
    <source>
        <dbReference type="EMBL" id="APZ54712.1"/>
    </source>
</evidence>
<dbReference type="Gene3D" id="3.40.50.1820">
    <property type="entry name" value="alpha/beta hydrolase"/>
    <property type="match status" value="1"/>
</dbReference>
<protein>
    <submittedName>
        <fullName evidence="4">Esterase, PHB depolymerase family</fullName>
    </submittedName>
</protein>
<evidence type="ECO:0000256" key="1">
    <source>
        <dbReference type="ARBA" id="ARBA00022729"/>
    </source>
</evidence>
<dbReference type="Proteomes" id="UP000187059">
    <property type="component" value="Chromosome"/>
</dbReference>
<keyword evidence="2" id="KW-0378">Hydrolase</keyword>
<dbReference type="EMBL" id="CP015093">
    <property type="protein sequence ID" value="APZ54712.1"/>
    <property type="molecule type" value="Genomic_DNA"/>
</dbReference>
<keyword evidence="1 3" id="KW-0732">Signal</keyword>
<dbReference type="KEGG" id="paby:Ga0080574_TMP4378"/>
<dbReference type="PANTHER" id="PTHR43037">
    <property type="entry name" value="UNNAMED PRODUCT-RELATED"/>
    <property type="match status" value="1"/>
</dbReference>
<organism evidence="4 5">
    <name type="scientific">Salipiger abyssi</name>
    <dbReference type="NCBI Taxonomy" id="1250539"/>
    <lineage>
        <taxon>Bacteria</taxon>
        <taxon>Pseudomonadati</taxon>
        <taxon>Pseudomonadota</taxon>
        <taxon>Alphaproteobacteria</taxon>
        <taxon>Rhodobacterales</taxon>
        <taxon>Roseobacteraceae</taxon>
        <taxon>Salipiger</taxon>
    </lineage>
</organism>
<dbReference type="SUPFAM" id="SSF53474">
    <property type="entry name" value="alpha/beta-Hydrolases"/>
    <property type="match status" value="2"/>
</dbReference>
<dbReference type="InterPro" id="IPR029058">
    <property type="entry name" value="AB_hydrolase_fold"/>
</dbReference>
<sequence precursor="true">MLPPFLPRLAVLLTLALPTAAPALERISAFGDNPGDLAMWIHRPEGHEGATPLVVALHGCTMSAESFDDETGLTALADAQGLMLLFPEQTEENQPRKCFRWYDEADNRPGDGESASIRNMIDHLLDSEDIDRSQIFVMGLSAGGAMSAALMANYPDLFAGGAIVAGLPYDCNRPRSFFTYAVWQYWRMMRHVQGGTYDGWDASYACGIIPPNTAVDRAPDDWARYVAELHDSAPAGWPRVSIWQGEEDETVDPDNLEELADQWTALHGLDPEAPDAEEMIAGATRKRYLDTRGVIQVETWDLPTLPHAVPVDEDGAPACGIADGAYMEEGEICAVREIARFWGLL</sequence>
<dbReference type="GO" id="GO:0016787">
    <property type="term" value="F:hydrolase activity"/>
    <property type="evidence" value="ECO:0007669"/>
    <property type="project" value="UniProtKB-KW"/>
</dbReference>
<evidence type="ECO:0000256" key="3">
    <source>
        <dbReference type="SAM" id="SignalP"/>
    </source>
</evidence>
<dbReference type="InterPro" id="IPR050955">
    <property type="entry name" value="Plant_Biomass_Hydrol_Est"/>
</dbReference>
<dbReference type="NCBIfam" id="TIGR01840">
    <property type="entry name" value="esterase_phb"/>
    <property type="match status" value="1"/>
</dbReference>
<feature type="signal peptide" evidence="3">
    <location>
        <begin position="1"/>
        <end position="23"/>
    </location>
</feature>
<dbReference type="GO" id="GO:0005576">
    <property type="term" value="C:extracellular region"/>
    <property type="evidence" value="ECO:0007669"/>
    <property type="project" value="InterPro"/>
</dbReference>